<reference evidence="2 3" key="1">
    <citation type="submission" date="2023-07" db="EMBL/GenBank/DDBJ databases">
        <title>Genomic Encyclopedia of Type Strains, Phase IV (KMG-IV): sequencing the most valuable type-strain genomes for metagenomic binning, comparative biology and taxonomic classification.</title>
        <authorList>
            <person name="Goeker M."/>
        </authorList>
    </citation>
    <scope>NUCLEOTIDE SEQUENCE [LARGE SCALE GENOMIC DNA]</scope>
    <source>
        <strain evidence="2 3">DSM 15448</strain>
    </source>
</reference>
<dbReference type="Gene3D" id="3.20.80.10">
    <property type="entry name" value="Regulatory factor, effector binding domain"/>
    <property type="match status" value="1"/>
</dbReference>
<evidence type="ECO:0000259" key="1">
    <source>
        <dbReference type="Pfam" id="PF06445"/>
    </source>
</evidence>
<comment type="caution">
    <text evidence="2">The sequence shown here is derived from an EMBL/GenBank/DDBJ whole genome shotgun (WGS) entry which is preliminary data.</text>
</comment>
<sequence length="94" mass="11354">MSENKAIKEIDGLKLVGFRVLCSGDQYIITVPPQRYAVMRHKGANYKIRDTYNDLHMWIEDNKYIRLKNKWHLERFYSWHDIENVDIELLNTIK</sequence>
<feature type="domain" description="GyrI-like small molecule binding" evidence="1">
    <location>
        <begin position="23"/>
        <end position="80"/>
    </location>
</feature>
<dbReference type="Proteomes" id="UP001236723">
    <property type="component" value="Unassembled WGS sequence"/>
</dbReference>
<dbReference type="EMBL" id="JAUSUP010000004">
    <property type="protein sequence ID" value="MDQ0351886.1"/>
    <property type="molecule type" value="Genomic_DNA"/>
</dbReference>
<organism evidence="2 3">
    <name type="scientific">Alkalibacillus filiformis</name>
    <dbReference type="NCBI Taxonomy" id="200990"/>
    <lineage>
        <taxon>Bacteria</taxon>
        <taxon>Bacillati</taxon>
        <taxon>Bacillota</taxon>
        <taxon>Bacilli</taxon>
        <taxon>Bacillales</taxon>
        <taxon>Bacillaceae</taxon>
        <taxon>Alkalibacillus</taxon>
    </lineage>
</organism>
<dbReference type="InterPro" id="IPR011256">
    <property type="entry name" value="Reg_factor_effector_dom_sf"/>
</dbReference>
<evidence type="ECO:0000313" key="3">
    <source>
        <dbReference type="Proteomes" id="UP001236723"/>
    </source>
</evidence>
<dbReference type="InterPro" id="IPR029442">
    <property type="entry name" value="GyrI-like"/>
</dbReference>
<dbReference type="Pfam" id="PF06445">
    <property type="entry name" value="GyrI-like"/>
    <property type="match status" value="1"/>
</dbReference>
<evidence type="ECO:0000313" key="2">
    <source>
        <dbReference type="EMBL" id="MDQ0351886.1"/>
    </source>
</evidence>
<accession>A0ABU0DTX5</accession>
<gene>
    <name evidence="2" type="ORF">J2R98_001718</name>
</gene>
<keyword evidence="3" id="KW-1185">Reference proteome</keyword>
<protein>
    <submittedName>
        <fullName evidence="2">Transcriptional regulator YdeE</fullName>
    </submittedName>
</protein>
<dbReference type="SUPFAM" id="SSF55136">
    <property type="entry name" value="Probable bacterial effector-binding domain"/>
    <property type="match status" value="1"/>
</dbReference>
<proteinExistence type="predicted"/>
<dbReference type="RefSeq" id="WP_307067979.1">
    <property type="nucleotide sequence ID" value="NZ_JAUSUP010000004.1"/>
</dbReference>
<name>A0ABU0DTX5_9BACI</name>